<feature type="compositionally biased region" description="Basic residues" evidence="1">
    <location>
        <begin position="475"/>
        <end position="488"/>
    </location>
</feature>
<dbReference type="AlphaFoldDB" id="A0A3S3NSE3"/>
<dbReference type="PANTHER" id="PTHR38371">
    <property type="entry name" value="RHO GTPASE-ACTIVATING PROTEIN"/>
    <property type="match status" value="1"/>
</dbReference>
<protein>
    <submittedName>
        <fullName evidence="2">Uncharacterized protein</fullName>
    </submittedName>
</protein>
<evidence type="ECO:0000313" key="3">
    <source>
        <dbReference type="Proteomes" id="UP000283530"/>
    </source>
</evidence>
<dbReference type="PANTHER" id="PTHR38371:SF1">
    <property type="entry name" value="RHO GTPASE-ACTIVATING PROTEIN"/>
    <property type="match status" value="1"/>
</dbReference>
<feature type="region of interest" description="Disordered" evidence="1">
    <location>
        <begin position="17"/>
        <end position="232"/>
    </location>
</feature>
<dbReference type="STRING" id="337451.A0A3S3NSE3"/>
<dbReference type="Proteomes" id="UP000283530">
    <property type="component" value="Unassembled WGS sequence"/>
</dbReference>
<sequence length="512" mass="57296">MADLDFGAPSFSLGLDLDLDFDSAPSTSPPKQSLPKSDEHSSIKSNFPTLEDEGFQLQETPDPDPPPVLKRLRRRPRTPPPLPISPQKSAQLLNAEDEIEDFSSQEDRAKDEYPSGQNRSACSSSKFSLHSQRILKTQSASNLKTQKSTPASSASTFATLDGSSSRGTLPKLTTSPLRKIHLLDSDSDDPPSSEDQPENFEKVGSCTKGRQHSSNHAIAGNQQSIAKMSSTKLQTESLWKDLGPKKNTKLATPALDEFCEEYLRSMKDKNADERKKGDMGNISFRSPSKENLLEEIEVCSRENSIHRHCEQFVNKLDPPPPAYWYFYHNDPRIKKLVRARLPNFFPVGAVNHRGSEHSETAVLDYMSQFGHRDAPTELQVTRNKVHEGSSKTKKRSRSNANVIASQTSEGWVNPKTCATIPRNAGKRRVRADSHSAGQWYTGQDGRKVYISKNGQELTGQAAYRHYRKESGTGFRRSRKKAAPKKKSRLNISTVRKSSLLQLKVVDLSHRWQ</sequence>
<feature type="compositionally biased region" description="Polar residues" evidence="1">
    <location>
        <begin position="115"/>
        <end position="147"/>
    </location>
</feature>
<feature type="compositionally biased region" description="Acidic residues" evidence="1">
    <location>
        <begin position="185"/>
        <end position="198"/>
    </location>
</feature>
<accession>A0A3S3NSE3</accession>
<gene>
    <name evidence="2" type="ORF">CKAN_02265200</name>
</gene>
<feature type="compositionally biased region" description="Acidic residues" evidence="1">
    <location>
        <begin position="95"/>
        <end position="104"/>
    </location>
</feature>
<feature type="compositionally biased region" description="Low complexity" evidence="1">
    <location>
        <begin position="148"/>
        <end position="159"/>
    </location>
</feature>
<evidence type="ECO:0000256" key="1">
    <source>
        <dbReference type="SAM" id="MobiDB-lite"/>
    </source>
</evidence>
<feature type="region of interest" description="Disordered" evidence="1">
    <location>
        <begin position="469"/>
        <end position="489"/>
    </location>
</feature>
<feature type="compositionally biased region" description="Polar residues" evidence="1">
    <location>
        <begin position="24"/>
        <end position="35"/>
    </location>
</feature>
<keyword evidence="3" id="KW-1185">Reference proteome</keyword>
<feature type="compositionally biased region" description="Polar residues" evidence="1">
    <location>
        <begin position="161"/>
        <end position="176"/>
    </location>
</feature>
<dbReference type="OrthoDB" id="1671977at2759"/>
<organism evidence="2 3">
    <name type="scientific">Cinnamomum micranthum f. kanehirae</name>
    <dbReference type="NCBI Taxonomy" id="337451"/>
    <lineage>
        <taxon>Eukaryota</taxon>
        <taxon>Viridiplantae</taxon>
        <taxon>Streptophyta</taxon>
        <taxon>Embryophyta</taxon>
        <taxon>Tracheophyta</taxon>
        <taxon>Spermatophyta</taxon>
        <taxon>Magnoliopsida</taxon>
        <taxon>Magnoliidae</taxon>
        <taxon>Laurales</taxon>
        <taxon>Lauraceae</taxon>
        <taxon>Cinnamomum</taxon>
    </lineage>
</organism>
<proteinExistence type="predicted"/>
<name>A0A3S3NSE3_9MAGN</name>
<feature type="compositionally biased region" description="Polar residues" evidence="1">
    <location>
        <begin position="212"/>
        <end position="232"/>
    </location>
</feature>
<reference evidence="2 3" key="1">
    <citation type="journal article" date="2019" name="Nat. Plants">
        <title>Stout camphor tree genome fills gaps in understanding of flowering plant genome evolution.</title>
        <authorList>
            <person name="Chaw S.M."/>
            <person name="Liu Y.C."/>
            <person name="Wu Y.W."/>
            <person name="Wang H.Y."/>
            <person name="Lin C.I."/>
            <person name="Wu C.S."/>
            <person name="Ke H.M."/>
            <person name="Chang L.Y."/>
            <person name="Hsu C.Y."/>
            <person name="Yang H.T."/>
            <person name="Sudianto E."/>
            <person name="Hsu M.H."/>
            <person name="Wu K.P."/>
            <person name="Wang L.N."/>
            <person name="Leebens-Mack J.H."/>
            <person name="Tsai I.J."/>
        </authorList>
    </citation>
    <scope>NUCLEOTIDE SEQUENCE [LARGE SCALE GENOMIC DNA]</scope>
    <source>
        <strain evidence="3">cv. Chaw 1501</strain>
        <tissue evidence="2">Young leaves</tissue>
    </source>
</reference>
<evidence type="ECO:0000313" key="2">
    <source>
        <dbReference type="EMBL" id="RWR93403.1"/>
    </source>
</evidence>
<comment type="caution">
    <text evidence="2">The sequence shown here is derived from an EMBL/GenBank/DDBJ whole genome shotgun (WGS) entry which is preliminary data.</text>
</comment>
<dbReference type="EMBL" id="QPKB01000010">
    <property type="protein sequence ID" value="RWR93403.1"/>
    <property type="molecule type" value="Genomic_DNA"/>
</dbReference>